<dbReference type="EMBL" id="WQMS01000006">
    <property type="protein sequence ID" value="MVO77313.1"/>
    <property type="molecule type" value="Genomic_DNA"/>
</dbReference>
<evidence type="ECO:0000259" key="1">
    <source>
        <dbReference type="Pfam" id="PF13480"/>
    </source>
</evidence>
<evidence type="ECO:0000313" key="2">
    <source>
        <dbReference type="EMBL" id="MVO77313.1"/>
    </source>
</evidence>
<dbReference type="RefSeq" id="WP_157026265.1">
    <property type="nucleotide sequence ID" value="NZ_WQMS01000006.1"/>
</dbReference>
<dbReference type="AlphaFoldDB" id="A0A6I4IZR5"/>
<organism evidence="2 3">
    <name type="scientific">Sphingomonas horti</name>
    <dbReference type="NCBI Taxonomy" id="2682842"/>
    <lineage>
        <taxon>Bacteria</taxon>
        <taxon>Pseudomonadati</taxon>
        <taxon>Pseudomonadota</taxon>
        <taxon>Alphaproteobacteria</taxon>
        <taxon>Sphingomonadales</taxon>
        <taxon>Sphingomonadaceae</taxon>
        <taxon>Sphingomonas</taxon>
    </lineage>
</organism>
<comment type="caution">
    <text evidence="2">The sequence shown here is derived from an EMBL/GenBank/DDBJ whole genome shotgun (WGS) entry which is preliminary data.</text>
</comment>
<feature type="domain" description="BioF2-like acetyltransferase" evidence="1">
    <location>
        <begin position="147"/>
        <end position="290"/>
    </location>
</feature>
<dbReference type="Proteomes" id="UP000441389">
    <property type="component" value="Unassembled WGS sequence"/>
</dbReference>
<protein>
    <submittedName>
        <fullName evidence="2">GNAT family N-acetyltransferase</fullName>
    </submittedName>
</protein>
<dbReference type="Pfam" id="PF13480">
    <property type="entry name" value="Acetyltransf_6"/>
    <property type="match status" value="1"/>
</dbReference>
<reference evidence="2 3" key="1">
    <citation type="submission" date="2019-12" db="EMBL/GenBank/DDBJ databases">
        <authorList>
            <person name="Huq M.A."/>
        </authorList>
    </citation>
    <scope>NUCLEOTIDE SEQUENCE [LARGE SCALE GENOMIC DNA]</scope>
    <source>
        <strain evidence="2 3">MAH-20</strain>
    </source>
</reference>
<sequence>MTLGDDAWALWRSDPRATPFQSPAWLNAWATHLGGQQVHVIEVPGRALLPLFLWDDRGTRKLVPAGAGHSDYCDMIGDPDAVPALLDAAADAPIAWDELVLPDLRPDSPLLRPPPPGWIATDEPHEICPVLALPMGKSLRELLSKTQRRKLAHDRHRADDLSDLSVSLATAAEVPDAVEAMIALHTAQWNAAGERGMLADPRVRAFHHAAAPALAEAGLLRMAVIRHAGRIVAALLGFRDAERFHSYIGGIDLSVPRQSFGTLAFACLIETAIAEGAREFHFLRGEEPYKYSWDAVPVRTMRRTLRRC</sequence>
<proteinExistence type="predicted"/>
<accession>A0A6I4IZR5</accession>
<dbReference type="SUPFAM" id="SSF55729">
    <property type="entry name" value="Acyl-CoA N-acyltransferases (Nat)"/>
    <property type="match status" value="1"/>
</dbReference>
<evidence type="ECO:0000313" key="3">
    <source>
        <dbReference type="Proteomes" id="UP000441389"/>
    </source>
</evidence>
<keyword evidence="2" id="KW-0808">Transferase</keyword>
<keyword evidence="3" id="KW-1185">Reference proteome</keyword>
<dbReference type="InterPro" id="IPR038740">
    <property type="entry name" value="BioF2-like_GNAT_dom"/>
</dbReference>
<dbReference type="GO" id="GO:0016740">
    <property type="term" value="F:transferase activity"/>
    <property type="evidence" value="ECO:0007669"/>
    <property type="project" value="UniProtKB-KW"/>
</dbReference>
<gene>
    <name evidence="2" type="ORF">GON01_05090</name>
</gene>
<name>A0A6I4IZR5_9SPHN</name>
<dbReference type="InterPro" id="IPR016181">
    <property type="entry name" value="Acyl_CoA_acyltransferase"/>
</dbReference>
<dbReference type="Gene3D" id="3.40.630.30">
    <property type="match status" value="1"/>
</dbReference>